<dbReference type="NCBIfam" id="NF041910">
    <property type="entry name" value="HVO_0416"/>
    <property type="match status" value="1"/>
</dbReference>
<gene>
    <name evidence="1" type="ORF">ACFPYI_05330</name>
</gene>
<organism evidence="1 2">
    <name type="scientific">Halomarina salina</name>
    <dbReference type="NCBI Taxonomy" id="1872699"/>
    <lineage>
        <taxon>Archaea</taxon>
        <taxon>Methanobacteriati</taxon>
        <taxon>Methanobacteriota</taxon>
        <taxon>Stenosarchaea group</taxon>
        <taxon>Halobacteria</taxon>
        <taxon>Halobacteriales</taxon>
        <taxon>Natronomonadaceae</taxon>
        <taxon>Halomarina</taxon>
    </lineage>
</organism>
<dbReference type="RefSeq" id="WP_247413674.1">
    <property type="nucleotide sequence ID" value="NZ_JALLGW010000001.1"/>
</dbReference>
<proteinExistence type="predicted"/>
<reference evidence="1 2" key="1">
    <citation type="journal article" date="2019" name="Int. J. Syst. Evol. Microbiol.">
        <title>The Global Catalogue of Microorganisms (GCM) 10K type strain sequencing project: providing services to taxonomists for standard genome sequencing and annotation.</title>
        <authorList>
            <consortium name="The Broad Institute Genomics Platform"/>
            <consortium name="The Broad Institute Genome Sequencing Center for Infectious Disease"/>
            <person name="Wu L."/>
            <person name="Ma J."/>
        </authorList>
    </citation>
    <scope>NUCLEOTIDE SEQUENCE [LARGE SCALE GENOMIC DNA]</scope>
    <source>
        <strain evidence="1 2">CGMCC 1.12543</strain>
    </source>
</reference>
<sequence length="55" mass="6292">MATNGDVFDDFLEQRGHRTEAPSWDREYNKKQCPECCSLHDLSATECSVCGWLPN</sequence>
<dbReference type="Proteomes" id="UP001596099">
    <property type="component" value="Unassembled WGS sequence"/>
</dbReference>
<name>A0ABD5RJG1_9EURY</name>
<comment type="caution">
    <text evidence="1">The sequence shown here is derived from an EMBL/GenBank/DDBJ whole genome shotgun (WGS) entry which is preliminary data.</text>
</comment>
<accession>A0ABD5RJG1</accession>
<dbReference type="EMBL" id="JBHSQH010000001">
    <property type="protein sequence ID" value="MFC5970751.1"/>
    <property type="molecule type" value="Genomic_DNA"/>
</dbReference>
<evidence type="ECO:0000313" key="2">
    <source>
        <dbReference type="Proteomes" id="UP001596099"/>
    </source>
</evidence>
<dbReference type="AlphaFoldDB" id="A0ABD5RJG1"/>
<protein>
    <submittedName>
        <fullName evidence="1">HVO_0416 family zinc finger protein</fullName>
    </submittedName>
</protein>
<evidence type="ECO:0000313" key="1">
    <source>
        <dbReference type="EMBL" id="MFC5970751.1"/>
    </source>
</evidence>
<dbReference type="InterPro" id="IPR049695">
    <property type="entry name" value="HVO_0416-like"/>
</dbReference>
<keyword evidence="2" id="KW-1185">Reference proteome</keyword>